<keyword evidence="1" id="KW-0812">Transmembrane</keyword>
<dbReference type="EMBL" id="SAXT01000005">
    <property type="protein sequence ID" value="TXJ11534.1"/>
    <property type="molecule type" value="Genomic_DNA"/>
</dbReference>
<dbReference type="RefSeq" id="WP_147758487.1">
    <property type="nucleotide sequence ID" value="NZ_SAXT01000005.1"/>
</dbReference>
<evidence type="ECO:0000256" key="1">
    <source>
        <dbReference type="SAM" id="Phobius"/>
    </source>
</evidence>
<sequence>MYGNNINKLLENNDKHDEIKFKDKEKRIFIIILSIFFGLIILSILSIFTDNTELLKGIIGGYGFGYKNGIDADN</sequence>
<protein>
    <submittedName>
        <fullName evidence="2">Uncharacterized protein</fullName>
    </submittedName>
</protein>
<keyword evidence="1" id="KW-1133">Transmembrane helix</keyword>
<accession>A0A5C8CD88</accession>
<organism evidence="2 3">
    <name type="scientific">Brachyspira aalborgi</name>
    <dbReference type="NCBI Taxonomy" id="29522"/>
    <lineage>
        <taxon>Bacteria</taxon>
        <taxon>Pseudomonadati</taxon>
        <taxon>Spirochaetota</taxon>
        <taxon>Spirochaetia</taxon>
        <taxon>Brachyspirales</taxon>
        <taxon>Brachyspiraceae</taxon>
        <taxon>Brachyspira</taxon>
    </lineage>
</organism>
<dbReference type="Proteomes" id="UP000325116">
    <property type="component" value="Unassembled WGS sequence"/>
</dbReference>
<proteinExistence type="predicted"/>
<gene>
    <name evidence="2" type="ORF">EPJ80_07355</name>
</gene>
<reference evidence="2 3" key="1">
    <citation type="journal article" date="1992" name="Lakartidningen">
        <title>[Penicillin V and not amoxicillin is the first choice preparation in acute otitis].</title>
        <authorList>
            <person name="Kamme C."/>
            <person name="Lundgren K."/>
            <person name="Prellner K."/>
        </authorList>
    </citation>
    <scope>NUCLEOTIDE SEQUENCE [LARGE SCALE GENOMIC DNA]</scope>
    <source>
        <strain evidence="2 3">W1</strain>
    </source>
</reference>
<evidence type="ECO:0000313" key="2">
    <source>
        <dbReference type="EMBL" id="TXJ11534.1"/>
    </source>
</evidence>
<keyword evidence="1" id="KW-0472">Membrane</keyword>
<feature type="transmembrane region" description="Helical" evidence="1">
    <location>
        <begin position="28"/>
        <end position="48"/>
    </location>
</feature>
<evidence type="ECO:0000313" key="3">
    <source>
        <dbReference type="Proteomes" id="UP000325116"/>
    </source>
</evidence>
<comment type="caution">
    <text evidence="2">The sequence shown here is derived from an EMBL/GenBank/DDBJ whole genome shotgun (WGS) entry which is preliminary data.</text>
</comment>
<name>A0A5C8CD88_9SPIR</name>
<dbReference type="AlphaFoldDB" id="A0A5C8CD88"/>